<evidence type="ECO:0000256" key="2">
    <source>
        <dbReference type="ARBA" id="ARBA00022692"/>
    </source>
</evidence>
<dbReference type="AlphaFoldDB" id="S2DV03"/>
<feature type="domain" description="ResB-like" evidence="8">
    <location>
        <begin position="338"/>
        <end position="414"/>
    </location>
</feature>
<feature type="transmembrane region" description="Helical" evidence="6">
    <location>
        <begin position="878"/>
        <end position="904"/>
    </location>
</feature>
<feature type="domain" description="Cytochrome c assembly protein" evidence="7">
    <location>
        <begin position="810"/>
        <end position="1014"/>
    </location>
</feature>
<evidence type="ECO:0000259" key="7">
    <source>
        <dbReference type="Pfam" id="PF01578"/>
    </source>
</evidence>
<dbReference type="GO" id="GO:0020037">
    <property type="term" value="F:heme binding"/>
    <property type="evidence" value="ECO:0007669"/>
    <property type="project" value="InterPro"/>
</dbReference>
<keyword evidence="4 6" id="KW-1133">Transmembrane helix</keyword>
<dbReference type="RefSeq" id="WP_009033733.1">
    <property type="nucleotide sequence ID" value="NZ_ALWO02000045.1"/>
</dbReference>
<dbReference type="eggNOG" id="COG1333">
    <property type="taxonomic scope" value="Bacteria"/>
</dbReference>
<accession>S2DV03</accession>
<dbReference type="EMBL" id="ALWO02000045">
    <property type="protein sequence ID" value="EOZ93663.1"/>
    <property type="molecule type" value="Genomic_DNA"/>
</dbReference>
<evidence type="ECO:0000256" key="1">
    <source>
        <dbReference type="ARBA" id="ARBA00004141"/>
    </source>
</evidence>
<feature type="transmembrane region" description="Helical" evidence="6">
    <location>
        <begin position="12"/>
        <end position="30"/>
    </location>
</feature>
<dbReference type="GO" id="GO:0017004">
    <property type="term" value="P:cytochrome complex assembly"/>
    <property type="evidence" value="ECO:0007669"/>
    <property type="project" value="UniProtKB-KW"/>
</dbReference>
<dbReference type="Pfam" id="PF01578">
    <property type="entry name" value="Cytochrom_C_asm"/>
    <property type="match status" value="1"/>
</dbReference>
<dbReference type="STRING" id="1189612.A33Q_3609"/>
<feature type="transmembrane region" description="Helical" evidence="6">
    <location>
        <begin position="839"/>
        <end position="858"/>
    </location>
</feature>
<dbReference type="PANTHER" id="PTHR30071:SF1">
    <property type="entry name" value="CYTOCHROME B_B6 PROTEIN-RELATED"/>
    <property type="match status" value="1"/>
</dbReference>
<feature type="transmembrane region" description="Helical" evidence="6">
    <location>
        <begin position="986"/>
        <end position="1006"/>
    </location>
</feature>
<dbReference type="Pfam" id="PF05140">
    <property type="entry name" value="ResB"/>
    <property type="match status" value="1"/>
</dbReference>
<evidence type="ECO:0000313" key="10">
    <source>
        <dbReference type="Proteomes" id="UP000006073"/>
    </source>
</evidence>
<feature type="transmembrane region" description="Helical" evidence="6">
    <location>
        <begin position="961"/>
        <end position="979"/>
    </location>
</feature>
<dbReference type="InterPro" id="IPR007816">
    <property type="entry name" value="ResB-like_domain"/>
</dbReference>
<gene>
    <name evidence="9" type="ORF">A33Q_3609</name>
</gene>
<evidence type="ECO:0000256" key="5">
    <source>
        <dbReference type="ARBA" id="ARBA00023136"/>
    </source>
</evidence>
<reference evidence="9 10" key="1">
    <citation type="journal article" date="2013" name="Genome Announc.">
        <title>Draft Genome Sequence of Indibacter alkaliphilus Strain LW1T, Isolated from Lonar Lake, a Haloalkaline Lake in the Buldana District of Maharashtra, India.</title>
        <authorList>
            <person name="Singh A."/>
            <person name="Kumar Jangir P."/>
            <person name="Sharma R."/>
            <person name="Singh A."/>
            <person name="Kumar Pinnaka A."/>
            <person name="Shivaji S."/>
        </authorList>
    </citation>
    <scope>NUCLEOTIDE SEQUENCE [LARGE SCALE GENOMIC DNA]</scope>
    <source>
        <strain evidence="10">CCUG 57479 / KCTC 22604 / LW1</strain>
    </source>
</reference>
<feature type="transmembrane region" description="Helical" evidence="6">
    <location>
        <begin position="816"/>
        <end position="832"/>
    </location>
</feature>
<name>S2DV03_INDAL</name>
<evidence type="ECO:0000256" key="3">
    <source>
        <dbReference type="ARBA" id="ARBA00022748"/>
    </source>
</evidence>
<dbReference type="PANTHER" id="PTHR30071">
    <property type="entry name" value="HEME EXPORTER PROTEIN C"/>
    <property type="match status" value="1"/>
</dbReference>
<comment type="subcellular location">
    <subcellularLocation>
        <location evidence="1">Membrane</location>
        <topology evidence="1">Multi-pass membrane protein</topology>
    </subcellularLocation>
</comment>
<feature type="transmembrane region" description="Helical" evidence="6">
    <location>
        <begin position="782"/>
        <end position="804"/>
    </location>
</feature>
<dbReference type="eggNOG" id="COG0755">
    <property type="taxonomic scope" value="Bacteria"/>
</dbReference>
<feature type="transmembrane region" description="Helical" evidence="6">
    <location>
        <begin position="475"/>
        <end position="492"/>
    </location>
</feature>
<protein>
    <submittedName>
        <fullName evidence="9">Cytochrome C-type biogenesis protein</fullName>
    </submittedName>
</protein>
<dbReference type="GO" id="GO:0005886">
    <property type="term" value="C:plasma membrane"/>
    <property type="evidence" value="ECO:0007669"/>
    <property type="project" value="TreeGrafter"/>
</dbReference>
<keyword evidence="3" id="KW-0201">Cytochrome c-type biogenesis</keyword>
<keyword evidence="5 6" id="KW-0472">Membrane</keyword>
<dbReference type="InterPro" id="IPR002541">
    <property type="entry name" value="Cyt_c_assembly"/>
</dbReference>
<evidence type="ECO:0000313" key="9">
    <source>
        <dbReference type="EMBL" id="EOZ93663.1"/>
    </source>
</evidence>
<feature type="transmembrane region" description="Helical" evidence="6">
    <location>
        <begin position="46"/>
        <end position="65"/>
    </location>
</feature>
<evidence type="ECO:0000256" key="4">
    <source>
        <dbReference type="ARBA" id="ARBA00022989"/>
    </source>
</evidence>
<feature type="transmembrane region" description="Helical" evidence="6">
    <location>
        <begin position="77"/>
        <end position="97"/>
    </location>
</feature>
<evidence type="ECO:0000259" key="8">
    <source>
        <dbReference type="Pfam" id="PF05140"/>
    </source>
</evidence>
<comment type="caution">
    <text evidence="9">The sequence shown here is derived from an EMBL/GenBank/DDBJ whole genome shotgun (WGS) entry which is preliminary data.</text>
</comment>
<feature type="transmembrane region" description="Helical" evidence="6">
    <location>
        <begin position="750"/>
        <end position="770"/>
    </location>
</feature>
<feature type="transmembrane region" description="Helical" evidence="6">
    <location>
        <begin position="925"/>
        <end position="946"/>
    </location>
</feature>
<proteinExistence type="predicted"/>
<dbReference type="InterPro" id="IPR045062">
    <property type="entry name" value="Cyt_c_biogenesis_CcsA/CcmC"/>
</dbReference>
<keyword evidence="2 6" id="KW-0812">Transmembrane</keyword>
<keyword evidence="10" id="KW-1185">Reference proteome</keyword>
<feature type="transmembrane region" description="Helical" evidence="6">
    <location>
        <begin position="424"/>
        <end position="442"/>
    </location>
</feature>
<dbReference type="Proteomes" id="UP000006073">
    <property type="component" value="Unassembled WGS sequence"/>
</dbReference>
<sequence length="1059" mass="120980">MNILKHLFSTKITLALLLAFATAMGVATFIENDHGTAVARGLVYEAWWFEVIMVWMAVNFIAHIGQYKLFHKNRWPIGLFHIAFVMIIIGAGVTRYLSEEGIMHIRQGNEENTFFTTAHYFQLKQTGSEHSAQYEKALQLLPKNFSPKTIQAKIDGKRFLVEFEDYIKGAKEDFLPGKETFLSIAVAMGGGREDFLIEQGKYIRLGSLSLTTLNDPDHPIRIYKEGDNWVIGSDEDLQVMSMQTQQMSSLSAGDVKTLQLMTLYQWGEGAFLVRDIQENVSLAYVAEPDENQAKNLPDVIKYRIMDQNKQTISEAYVKMVSFRPAWTSFQYEGKNYSMTFGPKPIAIPFTLYLNAFELERYPGSQSPSSYASEVMVMEAGNEFPYRIFMNNVLDHKGFRFYQSSYDNDERGTVLAVNQDRPGTYITYLGYTLLTIGMLLTLFTKGSRFRILNFKLNKIQREKVVSNSLKASTEKISYASAFVLLLLVIWGMNRPHKQIDQSQETVVPIEHAENYGKLIVQDLDGRMKPLNTLANEIVRKLTGKSYVSLPADQREIRLSPEQFLLAVQMNPSSFSELPMIKVDKAKSLELFQNLEVEPTEKLAFRDFLDEEGKYLIQDLVEHANKLKPSERNEGHNELLKTDERFNIFYGLLTGDFLRLFPNRLDRNNTWYTGQQYMQGFEEDDGIFVKNITPLYLSSIQESLETGDWSGAEETLNYIALYQEKAGSEVYPTDTEVKAELLYNRLNLGTKLFGPFWLLGFIMLILAIYMLFKRPKILDAAWKAGIILAWIGFATFTFHLALRWYIAKHPPWSDGFEMLVFVAWGVLLIGLAFGNKSKFTIPLGLIFSGTLLFVGFLDWLNPEITNLMPVLHSYWLKIHVAVIVSGYAPLALAAVIALLSLLLVIFKPKSPKKSWWNSLRELQMVNEMSITIGLFLLTIGTFLGGVWANESWGRYWAWDPKETWALISVIVYAMVLHLRLIPSFKNGMIYNLASLWAFGAIIMTSFGVNYYLSGLHSYAKGDPVPLPIWVYWLVLILIVISALAIWKYKQLDESENDRLAV</sequence>
<organism evidence="9 10">
    <name type="scientific">Indibacter alkaliphilus (strain CCUG 57479 / KCTC 22604 / LW1)</name>
    <dbReference type="NCBI Taxonomy" id="1189612"/>
    <lineage>
        <taxon>Bacteria</taxon>
        <taxon>Pseudomonadati</taxon>
        <taxon>Bacteroidota</taxon>
        <taxon>Cytophagia</taxon>
        <taxon>Cytophagales</taxon>
        <taxon>Cyclobacteriaceae</taxon>
    </lineage>
</organism>
<dbReference type="OrthoDB" id="9814290at2"/>
<evidence type="ECO:0000256" key="6">
    <source>
        <dbReference type="SAM" id="Phobius"/>
    </source>
</evidence>
<feature type="transmembrane region" description="Helical" evidence="6">
    <location>
        <begin position="1026"/>
        <end position="1044"/>
    </location>
</feature>